<feature type="compositionally biased region" description="Basic and acidic residues" evidence="1">
    <location>
        <begin position="205"/>
        <end position="218"/>
    </location>
</feature>
<dbReference type="GO" id="GO:0000150">
    <property type="term" value="F:DNA strand exchange activity"/>
    <property type="evidence" value="ECO:0007669"/>
    <property type="project" value="InterPro"/>
</dbReference>
<dbReference type="InterPro" id="IPR036162">
    <property type="entry name" value="Resolvase-like_N_sf"/>
</dbReference>
<dbReference type="AlphaFoldDB" id="A0AAW3TX68"/>
<sequence length="224" mass="24824">MTYRIRARHTVALAPFIERRAGVGKVVAFLAECQGSATIDDQKAAMNSEALIVVAGRQSFNKLGDLLARSGLQLEAGDRVVVYDLSCITLSTPTLIRLIDRMLRRGIAFEIVAAGVVIEPAPDDKLHALIRALDGHHRYLHGLKTHPETASRGRKRLLDPDDLPAIKSRLESPGATATDVAQELRVSRSTLFNFLERYDPDRVRRSKKISDGGDEDIRKQRHLA</sequence>
<evidence type="ECO:0000256" key="1">
    <source>
        <dbReference type="SAM" id="MobiDB-lite"/>
    </source>
</evidence>
<dbReference type="Proteomes" id="UP000528945">
    <property type="component" value="Unassembled WGS sequence"/>
</dbReference>
<protein>
    <submittedName>
        <fullName evidence="2">DNA invertase Pin-like site-specific DNA recombinase</fullName>
    </submittedName>
</protein>
<dbReference type="SUPFAM" id="SSF53041">
    <property type="entry name" value="Resolvase-like"/>
    <property type="match status" value="1"/>
</dbReference>
<dbReference type="GO" id="GO:0003677">
    <property type="term" value="F:DNA binding"/>
    <property type="evidence" value="ECO:0007669"/>
    <property type="project" value="InterPro"/>
</dbReference>
<evidence type="ECO:0000313" key="2">
    <source>
        <dbReference type="EMBL" id="MBB3877121.1"/>
    </source>
</evidence>
<reference evidence="2 3" key="1">
    <citation type="submission" date="2020-08" db="EMBL/GenBank/DDBJ databases">
        <title>Genomic Encyclopedia of Type Strains, Phase IV (KMG-IV): sequencing the most valuable type-strain genomes for metagenomic binning, comparative biology and taxonomic classification.</title>
        <authorList>
            <person name="Goeker M."/>
        </authorList>
    </citation>
    <scope>NUCLEOTIDE SEQUENCE [LARGE SCALE GENOMIC DNA]</scope>
    <source>
        <strain evidence="2 3">DSM 15581</strain>
    </source>
</reference>
<evidence type="ECO:0000313" key="3">
    <source>
        <dbReference type="Proteomes" id="UP000528945"/>
    </source>
</evidence>
<dbReference type="GeneID" id="78486552"/>
<dbReference type="EMBL" id="JACIDB010000011">
    <property type="protein sequence ID" value="MBB3877121.1"/>
    <property type="molecule type" value="Genomic_DNA"/>
</dbReference>
<organism evidence="2 3">
    <name type="scientific">Sphingomonas aquatilis</name>
    <dbReference type="NCBI Taxonomy" id="93063"/>
    <lineage>
        <taxon>Bacteria</taxon>
        <taxon>Pseudomonadati</taxon>
        <taxon>Pseudomonadota</taxon>
        <taxon>Alphaproteobacteria</taxon>
        <taxon>Sphingomonadales</taxon>
        <taxon>Sphingomonadaceae</taxon>
        <taxon>Sphingomonas</taxon>
    </lineage>
</organism>
<feature type="region of interest" description="Disordered" evidence="1">
    <location>
        <begin position="205"/>
        <end position="224"/>
    </location>
</feature>
<dbReference type="RefSeq" id="WP_240456340.1">
    <property type="nucleotide sequence ID" value="NZ_JACIDB010000011.1"/>
</dbReference>
<accession>A0AAW3TX68</accession>
<proteinExistence type="predicted"/>
<gene>
    <name evidence="2" type="ORF">GGR47_003389</name>
</gene>
<comment type="caution">
    <text evidence="2">The sequence shown here is derived from an EMBL/GenBank/DDBJ whole genome shotgun (WGS) entry which is preliminary data.</text>
</comment>
<keyword evidence="3" id="KW-1185">Reference proteome</keyword>
<name>A0AAW3TX68_9SPHN</name>